<dbReference type="EMBL" id="CAJNIZ010043295">
    <property type="protein sequence ID" value="CAE7656601.1"/>
    <property type="molecule type" value="Genomic_DNA"/>
</dbReference>
<feature type="chain" id="PRO_5032409126" evidence="4">
    <location>
        <begin position="17"/>
        <end position="650"/>
    </location>
</feature>
<proteinExistence type="predicted"/>
<feature type="repeat" description="RCC1" evidence="3">
    <location>
        <begin position="336"/>
        <end position="395"/>
    </location>
</feature>
<evidence type="ECO:0000256" key="1">
    <source>
        <dbReference type="ARBA" id="ARBA00022658"/>
    </source>
</evidence>
<comment type="caution">
    <text evidence="6">The sequence shown here is derived from an EMBL/GenBank/DDBJ whole genome shotgun (WGS) entry which is preliminary data.</text>
</comment>
<dbReference type="InterPro" id="IPR000408">
    <property type="entry name" value="Reg_chr_condens"/>
</dbReference>
<keyword evidence="7" id="KW-1185">Reference proteome</keyword>
<sequence length="650" mass="67898">MAMKLLALTFAVWAAAEEVEQITCGADHTCARGSQGSIKCWGENARGQLGIGTTDTMGDGDNEMGSNLPVVDLGTGRSAVEVTAGYWYACARLDDGSHRCWGNNDYTQLGLESSTTMGDEANEMGDHLPSVALASGRTAVQVATGADSFHTCVRFDDGTLQCWGRNNVGQLGLGNTNNMGDNQNEMGDHLPTVSLGAGHTAVEVSPGEYHTCARLDTGGIKCWGSGSDGRLGSDGSKGDEANEMGDSLEVVELGAGRTAVQVVGGESHTCARLDDGSAKCWGRNNYGQLGQGSTTSIGNLANQMGDNLPTISLGTGRTAKALAAGGSNTCAILDNGALKCWGFNLYGQLGLGHSNNMGDDADEMGDFLPPVDLGTNRTALEVAVGGWSHVCARLDDGTVKCWGLQAYLGLGVSGGNLGDEPGEMGEAKAAVQEAESVVMQDFLKNLNIANNTGGKLGESNESTTKAGAVKVVAYDAAALEASDVATVTMDNSAASAKVPAGVLAQAQNLTNGSGPLLLSVMVMSEELAQKFSESPVSEDKQKGPTITLLSQPLVVDVRNLATPMVVQMEVPDKNASSHCAYWNEEKGLWDTEGIIRVKDAARMTLEHTFRRLTTSSLVLKEPYKSHKLGLDDSVSGNYFPVATAPAECRY</sequence>
<dbReference type="PANTHER" id="PTHR45982">
    <property type="entry name" value="REGULATOR OF CHROMOSOME CONDENSATION"/>
    <property type="match status" value="1"/>
</dbReference>
<evidence type="ECO:0000313" key="7">
    <source>
        <dbReference type="Proteomes" id="UP000649617"/>
    </source>
</evidence>
<evidence type="ECO:0000313" key="6">
    <source>
        <dbReference type="EMBL" id="CAE7656601.1"/>
    </source>
</evidence>
<reference evidence="6" key="1">
    <citation type="submission" date="2021-02" db="EMBL/GenBank/DDBJ databases">
        <authorList>
            <person name="Dougan E. K."/>
            <person name="Rhodes N."/>
            <person name="Thang M."/>
            <person name="Chan C."/>
        </authorList>
    </citation>
    <scope>NUCLEOTIDE SEQUENCE</scope>
</reference>
<dbReference type="Proteomes" id="UP000649617">
    <property type="component" value="Unassembled WGS sequence"/>
</dbReference>
<feature type="domain" description="RCC1-like" evidence="5">
    <location>
        <begin position="17"/>
        <end position="355"/>
    </location>
</feature>
<dbReference type="InterPro" id="IPR051553">
    <property type="entry name" value="Ran_GTPase-activating"/>
</dbReference>
<evidence type="ECO:0000259" key="5">
    <source>
        <dbReference type="Pfam" id="PF25390"/>
    </source>
</evidence>
<dbReference type="PROSITE" id="PS50012">
    <property type="entry name" value="RCC1_3"/>
    <property type="match status" value="5"/>
</dbReference>
<dbReference type="InterPro" id="IPR058923">
    <property type="entry name" value="RCC1-like_dom"/>
</dbReference>
<dbReference type="Pfam" id="PF25390">
    <property type="entry name" value="WD40_RLD"/>
    <property type="match status" value="1"/>
</dbReference>
<evidence type="ECO:0000256" key="4">
    <source>
        <dbReference type="SAM" id="SignalP"/>
    </source>
</evidence>
<evidence type="ECO:0000256" key="2">
    <source>
        <dbReference type="ARBA" id="ARBA00022737"/>
    </source>
</evidence>
<dbReference type="AlphaFoldDB" id="A0A812W3B4"/>
<dbReference type="GO" id="GO:0005737">
    <property type="term" value="C:cytoplasm"/>
    <property type="evidence" value="ECO:0007669"/>
    <property type="project" value="TreeGrafter"/>
</dbReference>
<gene>
    <name evidence="6" type="primary">HERC3</name>
    <name evidence="6" type="ORF">SPIL2461_LOCUS17656</name>
</gene>
<feature type="signal peptide" evidence="4">
    <location>
        <begin position="1"/>
        <end position="16"/>
    </location>
</feature>
<accession>A0A812W3B4</accession>
<keyword evidence="4" id="KW-0732">Signal</keyword>
<dbReference type="GO" id="GO:0005085">
    <property type="term" value="F:guanyl-nucleotide exchange factor activity"/>
    <property type="evidence" value="ECO:0007669"/>
    <property type="project" value="TreeGrafter"/>
</dbReference>
<dbReference type="Pfam" id="PF13540">
    <property type="entry name" value="RCC1_2"/>
    <property type="match status" value="1"/>
</dbReference>
<keyword evidence="1" id="KW-0344">Guanine-nucleotide releasing factor</keyword>
<feature type="repeat" description="RCC1" evidence="3">
    <location>
        <begin position="158"/>
        <end position="217"/>
    </location>
</feature>
<protein>
    <submittedName>
        <fullName evidence="6">HERC3 protein</fullName>
    </submittedName>
</protein>
<dbReference type="InterPro" id="IPR009091">
    <property type="entry name" value="RCC1/BLIP-II"/>
</dbReference>
<name>A0A812W3B4_SYMPI</name>
<dbReference type="Gene3D" id="2.130.10.30">
    <property type="entry name" value="Regulator of chromosome condensation 1/beta-lactamase-inhibitor protein II"/>
    <property type="match status" value="2"/>
</dbReference>
<feature type="repeat" description="RCC1" evidence="3">
    <location>
        <begin position="218"/>
        <end position="275"/>
    </location>
</feature>
<dbReference type="PRINTS" id="PR00633">
    <property type="entry name" value="RCCNDNSATION"/>
</dbReference>
<feature type="repeat" description="RCC1" evidence="3">
    <location>
        <begin position="276"/>
        <end position="335"/>
    </location>
</feature>
<evidence type="ECO:0000256" key="3">
    <source>
        <dbReference type="PROSITE-ProRule" id="PRU00235"/>
    </source>
</evidence>
<organism evidence="6 7">
    <name type="scientific">Symbiodinium pilosum</name>
    <name type="common">Dinoflagellate</name>
    <dbReference type="NCBI Taxonomy" id="2952"/>
    <lineage>
        <taxon>Eukaryota</taxon>
        <taxon>Sar</taxon>
        <taxon>Alveolata</taxon>
        <taxon>Dinophyceae</taxon>
        <taxon>Suessiales</taxon>
        <taxon>Symbiodiniaceae</taxon>
        <taxon>Symbiodinium</taxon>
    </lineage>
</organism>
<dbReference type="OrthoDB" id="434411at2759"/>
<feature type="repeat" description="RCC1" evidence="3">
    <location>
        <begin position="36"/>
        <end position="95"/>
    </location>
</feature>
<dbReference type="SUPFAM" id="SSF50985">
    <property type="entry name" value="RCC1/BLIP-II"/>
    <property type="match status" value="2"/>
</dbReference>
<dbReference type="PANTHER" id="PTHR45982:SF1">
    <property type="entry name" value="REGULATOR OF CHROMOSOME CONDENSATION"/>
    <property type="match status" value="1"/>
</dbReference>
<keyword evidence="2" id="KW-0677">Repeat</keyword>